<reference evidence="2 3" key="1">
    <citation type="submission" date="2023-10" db="EMBL/GenBank/DDBJ databases">
        <title>Draft genome sequence of Xylaria bambusicola isolate GMP-LS, the root and basal stem rot pathogen of sugarcane in Indonesia.</title>
        <authorList>
            <person name="Selvaraj P."/>
            <person name="Muralishankar V."/>
            <person name="Muruganantham S."/>
            <person name="Sp S."/>
            <person name="Haryani S."/>
            <person name="Lau K.J.X."/>
            <person name="Naqvi N.I."/>
        </authorList>
    </citation>
    <scope>NUCLEOTIDE SEQUENCE [LARGE SCALE GENOMIC DNA]</scope>
    <source>
        <strain evidence="2">GMP-LS</strain>
    </source>
</reference>
<keyword evidence="3" id="KW-1185">Reference proteome</keyword>
<dbReference type="AlphaFoldDB" id="A0AAN7Z6H5"/>
<evidence type="ECO:0000313" key="3">
    <source>
        <dbReference type="Proteomes" id="UP001305414"/>
    </source>
</evidence>
<name>A0AAN7Z6H5_9PEZI</name>
<dbReference type="Proteomes" id="UP001305414">
    <property type="component" value="Unassembled WGS sequence"/>
</dbReference>
<protein>
    <submittedName>
        <fullName evidence="2">Uncharacterized protein</fullName>
    </submittedName>
</protein>
<feature type="region of interest" description="Disordered" evidence="1">
    <location>
        <begin position="16"/>
        <end position="84"/>
    </location>
</feature>
<organism evidence="2 3">
    <name type="scientific">Xylaria bambusicola</name>
    <dbReference type="NCBI Taxonomy" id="326684"/>
    <lineage>
        <taxon>Eukaryota</taxon>
        <taxon>Fungi</taxon>
        <taxon>Dikarya</taxon>
        <taxon>Ascomycota</taxon>
        <taxon>Pezizomycotina</taxon>
        <taxon>Sordariomycetes</taxon>
        <taxon>Xylariomycetidae</taxon>
        <taxon>Xylariales</taxon>
        <taxon>Xylariaceae</taxon>
        <taxon>Xylaria</taxon>
    </lineage>
</organism>
<comment type="caution">
    <text evidence="2">The sequence shown here is derived from an EMBL/GenBank/DDBJ whole genome shotgun (WGS) entry which is preliminary data.</text>
</comment>
<evidence type="ECO:0000313" key="2">
    <source>
        <dbReference type="EMBL" id="KAK5626136.1"/>
    </source>
</evidence>
<proteinExistence type="predicted"/>
<evidence type="ECO:0000256" key="1">
    <source>
        <dbReference type="SAM" id="MobiDB-lite"/>
    </source>
</evidence>
<sequence>MDRYHWYCLWWWWRCGSGSGGGRSGGRGVGVRPRKRERGPPEVDAGSRVCYPRRRGGVDGQVRRRDPEFFRPAAEAGDHGAFHA</sequence>
<feature type="compositionally biased region" description="Gly residues" evidence="1">
    <location>
        <begin position="17"/>
        <end position="29"/>
    </location>
</feature>
<gene>
    <name evidence="2" type="ORF">RRF57_001851</name>
</gene>
<dbReference type="EMBL" id="JAWHQM010000003">
    <property type="protein sequence ID" value="KAK5626136.1"/>
    <property type="molecule type" value="Genomic_DNA"/>
</dbReference>
<accession>A0AAN7Z6H5</accession>